<dbReference type="PANTHER" id="PTHR33392">
    <property type="entry name" value="POLYISOPRENYL-TEICHOIC ACID--PEPTIDOGLYCAN TEICHOIC ACID TRANSFERASE TAGU"/>
    <property type="match status" value="1"/>
</dbReference>
<dbReference type="RefSeq" id="WP_240371418.1">
    <property type="nucleotide sequence ID" value="NZ_JAHSSG010000011.1"/>
</dbReference>
<dbReference type="Proteomes" id="UP001213979">
    <property type="component" value="Unassembled WGS sequence"/>
</dbReference>
<dbReference type="EMBL" id="JAQOTG010000010">
    <property type="protein sequence ID" value="MDE8564499.1"/>
    <property type="molecule type" value="Genomic_DNA"/>
</dbReference>
<gene>
    <name evidence="4" type="ORF">PNH38_11495</name>
</gene>
<feature type="domain" description="Cell envelope-related transcriptional attenuator" evidence="3">
    <location>
        <begin position="92"/>
        <end position="240"/>
    </location>
</feature>
<comment type="caution">
    <text evidence="4">The sequence shown here is derived from an EMBL/GenBank/DDBJ whole genome shotgun (WGS) entry which is preliminary data.</text>
</comment>
<dbReference type="Pfam" id="PF03816">
    <property type="entry name" value="LytR_cpsA_psr"/>
    <property type="match status" value="1"/>
</dbReference>
<feature type="region of interest" description="Disordered" evidence="2">
    <location>
        <begin position="318"/>
        <end position="349"/>
    </location>
</feature>
<dbReference type="InterPro" id="IPR050922">
    <property type="entry name" value="LytR/CpsA/Psr_CW_biosynth"/>
</dbReference>
<dbReference type="NCBIfam" id="TIGR00350">
    <property type="entry name" value="lytR_cpsA_psr"/>
    <property type="match status" value="1"/>
</dbReference>
<sequence length="349" mass="39985">MTNKRTYRKKQKKKKRRKRILLWILTPILLLVLGATCYASFLMHKAESVINKSYEEIKGRDQDRPNLKIDNFSILFIGIDDSRSRNFKSDTRSDALMLATFDAKKKSVKLVSIPRDSYVYIPSEERRDKITHAHAFGGVKGTIETVEQLFDIKIDYYVKMNFYAFMDVVDALGGIEVEVPYNLKEKDSEDHHNAIVLKKGWQTLNGEQALALARTRKLDNDIERGKRQQEILKAIIKKASSVRSITKYDDLLEAIGDNMKTNLTFDEMKSLIYYATSSEGKLNIQSLHLQGTDDYIDGVYYYKLDEQSVEEISQELKNHLQGLDTTTSTDNSDSEASSQTDHADDDGQP</sequence>
<evidence type="ECO:0000313" key="4">
    <source>
        <dbReference type="EMBL" id="MDE8564499.1"/>
    </source>
</evidence>
<evidence type="ECO:0000256" key="1">
    <source>
        <dbReference type="ARBA" id="ARBA00006068"/>
    </source>
</evidence>
<evidence type="ECO:0000259" key="3">
    <source>
        <dbReference type="Pfam" id="PF03816"/>
    </source>
</evidence>
<name>A0ABT5W595_9BACL</name>
<dbReference type="InterPro" id="IPR004474">
    <property type="entry name" value="LytR_CpsA_psr"/>
</dbReference>
<protein>
    <submittedName>
        <fullName evidence="4">LCP family protein</fullName>
    </submittedName>
</protein>
<dbReference type="Gene3D" id="3.40.630.190">
    <property type="entry name" value="LCP protein"/>
    <property type="match status" value="1"/>
</dbReference>
<reference evidence="4 5" key="1">
    <citation type="submission" date="2023-01" db="EMBL/GenBank/DDBJ databases">
        <title>Genome-based reclassification of Anoxybacillus geothermalis as a later heterotypic synonym of Anoxybacillus rupiensis.</title>
        <authorList>
            <person name="Inan Bektas K."/>
            <person name="Canakci S."/>
            <person name="Belduz A.A."/>
            <person name="Guler H.H."/>
        </authorList>
    </citation>
    <scope>NUCLEOTIDE SEQUENCE [LARGE SCALE GENOMIC DNA]</scope>
    <source>
        <strain evidence="4 5">DSM 17127</strain>
    </source>
</reference>
<feature type="compositionally biased region" description="Low complexity" evidence="2">
    <location>
        <begin position="324"/>
        <end position="338"/>
    </location>
</feature>
<evidence type="ECO:0000313" key="5">
    <source>
        <dbReference type="Proteomes" id="UP001213979"/>
    </source>
</evidence>
<dbReference type="PANTHER" id="PTHR33392:SF3">
    <property type="entry name" value="POLYISOPRENYL-TEICHOIC ACID--PEPTIDOGLYCAN TEICHOIC ACID TRANSFERASE TAGT"/>
    <property type="match status" value="1"/>
</dbReference>
<keyword evidence="5" id="KW-1185">Reference proteome</keyword>
<accession>A0ABT5W595</accession>
<comment type="similarity">
    <text evidence="1">Belongs to the LytR/CpsA/Psr (LCP) family.</text>
</comment>
<evidence type="ECO:0000256" key="2">
    <source>
        <dbReference type="SAM" id="MobiDB-lite"/>
    </source>
</evidence>
<organism evidence="4 5">
    <name type="scientific">Anoxybacteroides rupiense</name>
    <dbReference type="NCBI Taxonomy" id="311460"/>
    <lineage>
        <taxon>Bacteria</taxon>
        <taxon>Bacillati</taxon>
        <taxon>Bacillota</taxon>
        <taxon>Bacilli</taxon>
        <taxon>Bacillales</taxon>
        <taxon>Anoxybacillaceae</taxon>
        <taxon>Anoxybacteroides</taxon>
    </lineage>
</organism>
<proteinExistence type="inferred from homology"/>